<dbReference type="AlphaFoldDB" id="A0A1H7WQS3"/>
<organism evidence="1 2">
    <name type="scientific">Roseovarius tolerans</name>
    <dbReference type="NCBI Taxonomy" id="74031"/>
    <lineage>
        <taxon>Bacteria</taxon>
        <taxon>Pseudomonadati</taxon>
        <taxon>Pseudomonadota</taxon>
        <taxon>Alphaproteobacteria</taxon>
        <taxon>Rhodobacterales</taxon>
        <taxon>Roseobacteraceae</taxon>
        <taxon>Roseovarius</taxon>
    </lineage>
</organism>
<sequence>MAYLYLDDSKHHPHGFSLAAFAICDADPHEELEALFVECGFDLSSYEYKSSTAMRDNPGLQRLRNALRGFVSSKCQIAVCIVDGDKQIGPASLALLKKAILHPKLRGQRHQVFFDEGLFSSESRAKTIASEISGLDDCTIHFEQDSQRVSGIQVADLIAHTCGTMLLDALGKINKIVNVPNSGYDDGVEIDLGFEMWAGIRYSFLSVGSGADIDDEDFAVVLVEPHGLYIDPSASPEVSVAAPKRFGSMYLGCIH</sequence>
<dbReference type="InterPro" id="IPR024524">
    <property type="entry name" value="DUF3800"/>
</dbReference>
<proteinExistence type="predicted"/>
<accession>A0A1H7WQS3</accession>
<evidence type="ECO:0000313" key="1">
    <source>
        <dbReference type="EMBL" id="SEM23852.1"/>
    </source>
</evidence>
<reference evidence="1 2" key="1">
    <citation type="submission" date="2016-10" db="EMBL/GenBank/DDBJ databases">
        <authorList>
            <person name="de Groot N.N."/>
        </authorList>
    </citation>
    <scope>NUCLEOTIDE SEQUENCE [LARGE SCALE GENOMIC DNA]</scope>
    <source>
        <strain evidence="1 2">DSM 11457</strain>
    </source>
</reference>
<dbReference type="EMBL" id="FOBO01000003">
    <property type="protein sequence ID" value="SEM23852.1"/>
    <property type="molecule type" value="Genomic_DNA"/>
</dbReference>
<evidence type="ECO:0008006" key="3">
    <source>
        <dbReference type="Google" id="ProtNLM"/>
    </source>
</evidence>
<name>A0A1H7WQS3_9RHOB</name>
<dbReference type="Proteomes" id="UP000182160">
    <property type="component" value="Unassembled WGS sequence"/>
</dbReference>
<protein>
    <recommendedName>
        <fullName evidence="3">DUF3800 domain-containing protein</fullName>
    </recommendedName>
</protein>
<dbReference type="RefSeq" id="WP_074785068.1">
    <property type="nucleotide sequence ID" value="NZ_FOBO01000003.1"/>
</dbReference>
<evidence type="ECO:0000313" key="2">
    <source>
        <dbReference type="Proteomes" id="UP000182160"/>
    </source>
</evidence>
<dbReference type="Pfam" id="PF12686">
    <property type="entry name" value="DUF3800"/>
    <property type="match status" value="1"/>
</dbReference>
<gene>
    <name evidence="1" type="ORF">SAMN04488077_103106</name>
</gene>